<dbReference type="STRING" id="7897.ENSLACP00000014446"/>
<dbReference type="eggNOG" id="KOG1075">
    <property type="taxonomic scope" value="Eukaryota"/>
</dbReference>
<dbReference type="Ensembl" id="ENSLACT00000014546.1">
    <property type="protein sequence ID" value="ENSLACP00000014446.1"/>
    <property type="gene ID" value="ENSLACG00000012713.1"/>
</dbReference>
<evidence type="ECO:0000259" key="1">
    <source>
        <dbReference type="Pfam" id="PF03372"/>
    </source>
</evidence>
<dbReference type="InParanoid" id="H3AXS5"/>
<dbReference type="AlphaFoldDB" id="H3AXS5"/>
<dbReference type="GO" id="GO:0003824">
    <property type="term" value="F:catalytic activity"/>
    <property type="evidence" value="ECO:0007669"/>
    <property type="project" value="InterPro"/>
</dbReference>
<reference evidence="3" key="1">
    <citation type="submission" date="2011-08" db="EMBL/GenBank/DDBJ databases">
        <title>The draft genome of Latimeria chalumnae.</title>
        <authorList>
            <person name="Di Palma F."/>
            <person name="Alfoldi J."/>
            <person name="Johnson J."/>
            <person name="Berlin A."/>
            <person name="Gnerre S."/>
            <person name="Jaffe D."/>
            <person name="MacCallum I."/>
            <person name="Young S."/>
            <person name="Walker B.J."/>
            <person name="Lander E."/>
            <person name="Lindblad-Toh K."/>
        </authorList>
    </citation>
    <scope>NUCLEOTIDE SEQUENCE [LARGE SCALE GENOMIC DNA]</scope>
    <source>
        <strain evidence="3">Wild caught</strain>
    </source>
</reference>
<dbReference type="EMBL" id="AFYH01079383">
    <property type="status" value="NOT_ANNOTATED_CDS"/>
    <property type="molecule type" value="Genomic_DNA"/>
</dbReference>
<keyword evidence="3" id="KW-1185">Reference proteome</keyword>
<dbReference type="HOGENOM" id="CLU_000680_8_2_1"/>
<dbReference type="Gene3D" id="3.60.10.10">
    <property type="entry name" value="Endonuclease/exonuclease/phosphatase"/>
    <property type="match status" value="1"/>
</dbReference>
<dbReference type="Pfam" id="PF03372">
    <property type="entry name" value="Exo_endo_phos"/>
    <property type="match status" value="1"/>
</dbReference>
<reference evidence="2" key="2">
    <citation type="submission" date="2025-08" db="UniProtKB">
        <authorList>
            <consortium name="Ensembl"/>
        </authorList>
    </citation>
    <scope>IDENTIFICATION</scope>
</reference>
<dbReference type="Proteomes" id="UP000008672">
    <property type="component" value="Unassembled WGS sequence"/>
</dbReference>
<evidence type="ECO:0000313" key="3">
    <source>
        <dbReference type="Proteomes" id="UP000008672"/>
    </source>
</evidence>
<reference evidence="2" key="3">
    <citation type="submission" date="2025-09" db="UniProtKB">
        <authorList>
            <consortium name="Ensembl"/>
        </authorList>
    </citation>
    <scope>IDENTIFICATION</scope>
</reference>
<evidence type="ECO:0000313" key="2">
    <source>
        <dbReference type="Ensembl" id="ENSLACP00000014446.1"/>
    </source>
</evidence>
<dbReference type="OMA" id="CHITVIS"/>
<dbReference type="InterPro" id="IPR036691">
    <property type="entry name" value="Endo/exonu/phosph_ase_sf"/>
</dbReference>
<protein>
    <recommendedName>
        <fullName evidence="1">Endonuclease/exonuclease/phosphatase domain-containing protein</fullName>
    </recommendedName>
</protein>
<dbReference type="GeneTree" id="ENSGT00940000154988"/>
<accession>H3AXS5</accession>
<dbReference type="InterPro" id="IPR005135">
    <property type="entry name" value="Endo/exonuclease/phosphatase"/>
</dbReference>
<organism evidence="2 3">
    <name type="scientific">Latimeria chalumnae</name>
    <name type="common">Coelacanth</name>
    <dbReference type="NCBI Taxonomy" id="7897"/>
    <lineage>
        <taxon>Eukaryota</taxon>
        <taxon>Metazoa</taxon>
        <taxon>Chordata</taxon>
        <taxon>Craniata</taxon>
        <taxon>Vertebrata</taxon>
        <taxon>Euteleostomi</taxon>
        <taxon>Coelacanthiformes</taxon>
        <taxon>Coelacanthidae</taxon>
        <taxon>Latimeria</taxon>
    </lineage>
</organism>
<proteinExistence type="predicted"/>
<name>H3AXS5_LATCH</name>
<dbReference type="PANTHER" id="PTHR23227">
    <property type="entry name" value="BUCENTAUR RELATED"/>
    <property type="match status" value="1"/>
</dbReference>
<feature type="domain" description="Endonuclease/exonuclease/phosphatase" evidence="1">
    <location>
        <begin position="2"/>
        <end position="229"/>
    </location>
</feature>
<sequence length="283" mass="32401">FATWNVQTLLDDPNSDRPERRTAIVSRELLRYNIDIAAVSETRCADEGHLREEGGGYTFFWKGKPANDRRIYGIGFAIKNQIVSQMTEFPAGINECLMTLRLQLANNSSATVISAYAPTLVAEEEQKEQFYADLDEILNIIPKEDKIILLGDFNARVGRDSNMWRGTIGKEGAGKANSNGILLLSKCVEHDLVITNTIFRQCDGYKTTWQHPHLKQWHLLDYVIVRARDPKDVHITRVMRGADDCWTDHRLVRSILSIRVALKHRKQPKTVRRQYNIKSLQIP</sequence>
<dbReference type="InterPro" id="IPR027124">
    <property type="entry name" value="Swc5/CFDP1/2"/>
</dbReference>
<dbReference type="SUPFAM" id="SSF56219">
    <property type="entry name" value="DNase I-like"/>
    <property type="match status" value="1"/>
</dbReference>
<dbReference type="PANTHER" id="PTHR23227:SF84">
    <property type="entry name" value="ENDONUCLEASE_EXONUCLEASE_PHOSPHATASE DOMAIN-CONTAINING PROTEIN"/>
    <property type="match status" value="1"/>
</dbReference>
<dbReference type="CDD" id="cd09076">
    <property type="entry name" value="L1-EN"/>
    <property type="match status" value="1"/>
</dbReference>